<evidence type="ECO:0000256" key="5">
    <source>
        <dbReference type="ARBA" id="ARBA00046577"/>
    </source>
</evidence>
<dbReference type="PANTHER" id="PTHR38594:SF1">
    <property type="entry name" value="PEP-DEPENDENT DIHYDROXYACETONE KINASE, PHOSPHORYL DONOR SUBUNIT DHAM"/>
    <property type="match status" value="1"/>
</dbReference>
<reference evidence="7 8" key="1">
    <citation type="submission" date="2020-05" db="EMBL/GenBank/DDBJ databases">
        <title>Flexivirga sp. ID2601S isolated from air conditioner.</title>
        <authorList>
            <person name="Kim D.H."/>
        </authorList>
    </citation>
    <scope>NUCLEOTIDE SEQUENCE [LARGE SCALE GENOMIC DNA]</scope>
    <source>
        <strain evidence="7 8">ID2601S</strain>
    </source>
</reference>
<dbReference type="GO" id="GO:0016020">
    <property type="term" value="C:membrane"/>
    <property type="evidence" value="ECO:0007669"/>
    <property type="project" value="InterPro"/>
</dbReference>
<evidence type="ECO:0000256" key="1">
    <source>
        <dbReference type="ARBA" id="ARBA00001113"/>
    </source>
</evidence>
<comment type="caution">
    <text evidence="7">The sequence shown here is derived from an EMBL/GenBank/DDBJ whole genome shotgun (WGS) entry which is preliminary data.</text>
</comment>
<dbReference type="InterPro" id="IPR039643">
    <property type="entry name" value="DhaM"/>
</dbReference>
<dbReference type="GO" id="GO:0047324">
    <property type="term" value="F:phosphoenolpyruvate-glycerone phosphotransferase activity"/>
    <property type="evidence" value="ECO:0007669"/>
    <property type="project" value="UniProtKB-EC"/>
</dbReference>
<dbReference type="EC" id="2.7.1.121" evidence="3"/>
<comment type="function">
    <text evidence="2">Component of the dihydroxyacetone kinase complex, which is responsible for the phosphoenolpyruvate (PEP)-dependent phosphorylation of dihydroxyacetone. DhaM serves as the phosphoryl donor. Is phosphorylated by phosphoenolpyruvate in an EI- and HPr-dependent reaction, and a phosphorelay system on histidine residues finally leads to phosphoryl transfer to DhaL and dihydroxyacetone.</text>
</comment>
<dbReference type="SUPFAM" id="SSF53062">
    <property type="entry name" value="PTS system fructose IIA component-like"/>
    <property type="match status" value="1"/>
</dbReference>
<dbReference type="NCBIfam" id="TIGR02364">
    <property type="entry name" value="dha_pts"/>
    <property type="match status" value="1"/>
</dbReference>
<evidence type="ECO:0000259" key="6">
    <source>
        <dbReference type="PROSITE" id="PS51096"/>
    </source>
</evidence>
<dbReference type="InterPro" id="IPR036662">
    <property type="entry name" value="PTS_EIIA_man-typ_sf"/>
</dbReference>
<dbReference type="RefSeq" id="WP_171155382.1">
    <property type="nucleotide sequence ID" value="NZ_JABENB010000001.1"/>
</dbReference>
<dbReference type="InterPro" id="IPR012844">
    <property type="entry name" value="DhaM_N"/>
</dbReference>
<keyword evidence="8" id="KW-1185">Reference proteome</keyword>
<keyword evidence="7" id="KW-0418">Kinase</keyword>
<dbReference type="Pfam" id="PF03610">
    <property type="entry name" value="EIIA-man"/>
    <property type="match status" value="1"/>
</dbReference>
<dbReference type="GO" id="GO:0009401">
    <property type="term" value="P:phosphoenolpyruvate-dependent sugar phosphotransferase system"/>
    <property type="evidence" value="ECO:0007669"/>
    <property type="project" value="InterPro"/>
</dbReference>
<sequence length="140" mass="13719">MTVGIVVVSHSRALADAAVALAAEMVPAGSVPVRVAAGAPDMSFGTDAAEIAAAIQAADGASDGAGVVVLLDLGSAILSTQLALDLVPADVRDRTIVSPAPLVEGLVVAMINASIGTPRERVAADASGALQPKQSQLAAD</sequence>
<accession>A0A849AFA9</accession>
<evidence type="ECO:0000313" key="7">
    <source>
        <dbReference type="EMBL" id="NNG38577.1"/>
    </source>
</evidence>
<feature type="domain" description="PTS EIIA type-4" evidence="6">
    <location>
        <begin position="2"/>
        <end position="137"/>
    </location>
</feature>
<proteinExistence type="predicted"/>
<evidence type="ECO:0000313" key="8">
    <source>
        <dbReference type="Proteomes" id="UP000557772"/>
    </source>
</evidence>
<dbReference type="InterPro" id="IPR004701">
    <property type="entry name" value="PTS_EIIA_man-typ"/>
</dbReference>
<dbReference type="Gene3D" id="3.40.50.510">
    <property type="entry name" value="Phosphotransferase system, mannose-type IIA component"/>
    <property type="match status" value="1"/>
</dbReference>
<evidence type="ECO:0000256" key="2">
    <source>
        <dbReference type="ARBA" id="ARBA00002788"/>
    </source>
</evidence>
<dbReference type="PANTHER" id="PTHR38594">
    <property type="entry name" value="PEP-DEPENDENT DIHYDROXYACETONE KINASE, PHOSPHORYL DONOR SUBUNIT DHAM"/>
    <property type="match status" value="1"/>
</dbReference>
<organism evidence="7 8">
    <name type="scientific">Flexivirga aerilata</name>
    <dbReference type="NCBI Taxonomy" id="1656889"/>
    <lineage>
        <taxon>Bacteria</taxon>
        <taxon>Bacillati</taxon>
        <taxon>Actinomycetota</taxon>
        <taxon>Actinomycetes</taxon>
        <taxon>Micrococcales</taxon>
        <taxon>Dermacoccaceae</taxon>
        <taxon>Flexivirga</taxon>
    </lineage>
</organism>
<comment type="subunit">
    <text evidence="5">Homodimer. The dihydroxyacetone kinase complex is composed of a homodimer of DhaM, a homodimer of DhaK and the subunit DhaL.</text>
</comment>
<dbReference type="AlphaFoldDB" id="A0A849AFA9"/>
<protein>
    <recommendedName>
        <fullName evidence="3">phosphoenolpyruvate--glycerone phosphotransferase</fullName>
        <ecNumber evidence="3">2.7.1.121</ecNumber>
    </recommendedName>
</protein>
<dbReference type="EMBL" id="JABENB010000001">
    <property type="protein sequence ID" value="NNG38577.1"/>
    <property type="molecule type" value="Genomic_DNA"/>
</dbReference>
<comment type="catalytic activity">
    <reaction evidence="1">
        <text>dihydroxyacetone + phosphoenolpyruvate = dihydroxyacetone phosphate + pyruvate</text>
        <dbReference type="Rhea" id="RHEA:18381"/>
        <dbReference type="ChEBI" id="CHEBI:15361"/>
        <dbReference type="ChEBI" id="CHEBI:16016"/>
        <dbReference type="ChEBI" id="CHEBI:57642"/>
        <dbReference type="ChEBI" id="CHEBI:58702"/>
        <dbReference type="EC" id="2.7.1.121"/>
    </reaction>
</comment>
<evidence type="ECO:0000256" key="4">
    <source>
        <dbReference type="ARBA" id="ARBA00022679"/>
    </source>
</evidence>
<dbReference type="Proteomes" id="UP000557772">
    <property type="component" value="Unassembled WGS sequence"/>
</dbReference>
<name>A0A849AFA9_9MICO</name>
<gene>
    <name evidence="7" type="ORF">HJ588_04705</name>
</gene>
<evidence type="ECO:0000256" key="3">
    <source>
        <dbReference type="ARBA" id="ARBA00012095"/>
    </source>
</evidence>
<dbReference type="GO" id="GO:0019563">
    <property type="term" value="P:glycerol catabolic process"/>
    <property type="evidence" value="ECO:0007669"/>
    <property type="project" value="InterPro"/>
</dbReference>
<keyword evidence="4" id="KW-0808">Transferase</keyword>
<dbReference type="PROSITE" id="PS51096">
    <property type="entry name" value="PTS_EIIA_TYPE_4"/>
    <property type="match status" value="1"/>
</dbReference>